<dbReference type="GO" id="GO:0005737">
    <property type="term" value="C:cytoplasm"/>
    <property type="evidence" value="ECO:0007669"/>
    <property type="project" value="TreeGrafter"/>
</dbReference>
<dbReference type="KEGG" id="oau:116323899"/>
<dbReference type="GeneID" id="116323899"/>
<evidence type="ECO:0008006" key="3">
    <source>
        <dbReference type="Google" id="ProtNLM"/>
    </source>
</evidence>
<proteinExistence type="predicted"/>
<dbReference type="PANTHER" id="PTHR16155">
    <property type="entry name" value="DED DOMAIN-CONTAINING PROTEIN"/>
    <property type="match status" value="1"/>
</dbReference>
<organism evidence="1 2">
    <name type="scientific">Oreochromis aureus</name>
    <name type="common">Israeli tilapia</name>
    <name type="synonym">Chromis aureus</name>
    <dbReference type="NCBI Taxonomy" id="47969"/>
    <lineage>
        <taxon>Eukaryota</taxon>
        <taxon>Metazoa</taxon>
        <taxon>Chordata</taxon>
        <taxon>Craniata</taxon>
        <taxon>Vertebrata</taxon>
        <taxon>Euteleostomi</taxon>
        <taxon>Actinopterygii</taxon>
        <taxon>Neopterygii</taxon>
        <taxon>Teleostei</taxon>
        <taxon>Neoteleostei</taxon>
        <taxon>Acanthomorphata</taxon>
        <taxon>Ovalentaria</taxon>
        <taxon>Cichlomorphae</taxon>
        <taxon>Cichliformes</taxon>
        <taxon>Cichlidae</taxon>
        <taxon>African cichlids</taxon>
        <taxon>Pseudocrenilabrinae</taxon>
        <taxon>Oreochromini</taxon>
        <taxon>Oreochromis</taxon>
    </lineage>
</organism>
<dbReference type="PANTHER" id="PTHR16155:SF18">
    <property type="entry name" value="STERILE ALPHA MOTIF DOMAIN-CONTAINING PROTEIN 9-LIKE"/>
    <property type="match status" value="1"/>
</dbReference>
<evidence type="ECO:0000313" key="2">
    <source>
        <dbReference type="Proteomes" id="UP000472276"/>
    </source>
</evidence>
<dbReference type="Ensembl" id="ENSOABT00000078085.1">
    <property type="protein sequence ID" value="ENSOABP00000070765.1"/>
    <property type="gene ID" value="ENSOABG00000036445.1"/>
</dbReference>
<dbReference type="AlphaFoldDB" id="A0AAZ1XT81"/>
<name>A0AAZ1XT81_OREAU</name>
<reference evidence="2" key="1">
    <citation type="submission" date="2020-03" db="EMBL/GenBank/DDBJ databases">
        <title>Evolution of repeat sequences and sex chromosomes of tilapia species revealed by chromosome-level genomes.</title>
        <authorList>
            <person name="Xu L."/>
            <person name="Tao W."/>
            <person name="Wang D."/>
            <person name="Zhou Q."/>
        </authorList>
    </citation>
    <scope>NUCLEOTIDE SEQUENCE [LARGE SCALE GENOMIC DNA]</scope>
    <source>
        <strain evidence="2">Israel</strain>
    </source>
</reference>
<gene>
    <name evidence="1" type="primary">LOC116323899</name>
</gene>
<reference evidence="1" key="3">
    <citation type="submission" date="2025-09" db="UniProtKB">
        <authorList>
            <consortium name="Ensembl"/>
        </authorList>
    </citation>
    <scope>IDENTIFICATION</scope>
</reference>
<sequence>MANGPARSTKEGELHVGSLPLLDILHADQFEGKYSDQELLERIGKAEENFYRGAPPEWLNFYISEQAESHGTAFIKRDGYEKLKEQIQGNRKFPGISTVKLSHQPGCGGTTMAMQVLWDLRKTFRCAVLTGSTSDITKVAMEVLKLFTAGSQNHQRTVLLLLNNETILEDLQSSIMMTVAEQKIVTRMPVVIFLSCVRNNAPQQSDHVVLKNTLSDNEKEKFDKKKEELQSRYKDKCEQFHGFNIMQSNFSQDYVREACAALEKCEKTNQSLKLAAILSLLNAYVPGSYLLESQCLDFLIKDKYVDLSLEDQMQPFSHLIITFQQDERCEKKVRMAHTMIAQCCTELLAKAGVTRSGTTRNFLNNFCSDAIPLWLLGFVKDMLTKREMKKEVDQVNSTDMKQEKFSRLILDIQTMEEKEQCATVLEEVSCKIFQNPFFPQALARFYYIELKDYNQAETWAVEALRRDPQNSFVADTLGQVHKNHLMKQKVSAEPTDILQMAQKAINAFEDEERFAEDEGGPDMKEHGKRNVSRLFNSRGLFGYLQVCNALYDKLVSQNETWEEVLTKKLSTSSFLKSLGDNKLLGLNELLENLKDEVERKYIFFEKYLTYSKPNNKKDDPEYISKDTSDCYQKYVGGTTTKQLIQMFQEGNLDDQSVEVLSFLVKQYTQSELEEISTKCREMCPSADSETALVNNILTLFRGKMPPSDTDPPELHMFALLWYWPENEGQCVYDISQIIQQMHNTYKNVYKKYFRARYLLPVFFIGKGEGVKRIVHRTIIEKYLKAKPDWSNNWKKEEIFRSPDVQELLLRLDGVVRNYRVYTRVGSKEIEINANLQNSLWKKRQVTFYLGFTIRGPVAFGIQNKTAETVIADQNGKTLTNSVKETKAAT</sequence>
<accession>A0AAZ1XT81</accession>
<keyword evidence="2" id="KW-1185">Reference proteome</keyword>
<evidence type="ECO:0000313" key="1">
    <source>
        <dbReference type="Ensembl" id="ENSOABP00000070765.1"/>
    </source>
</evidence>
<dbReference type="RefSeq" id="XP_031600235.2">
    <property type="nucleotide sequence ID" value="XM_031744375.2"/>
</dbReference>
<reference evidence="1" key="2">
    <citation type="submission" date="2025-08" db="UniProtKB">
        <authorList>
            <consortium name="Ensembl"/>
        </authorList>
    </citation>
    <scope>IDENTIFICATION</scope>
</reference>
<protein>
    <recommendedName>
        <fullName evidence="3">Sterile alpha motif domain-containing protein 9-like</fullName>
    </recommendedName>
</protein>
<dbReference type="Proteomes" id="UP000472276">
    <property type="component" value="Unassembled WGS sequence"/>
</dbReference>